<evidence type="ECO:0000313" key="2">
    <source>
        <dbReference type="EMBL" id="GIX95673.1"/>
    </source>
</evidence>
<sequence>MSVDSKEPEPPMYEDISDPEEEEFVEKALSRIEYPTMNHPFFNEESYHYPRQKNISYMNFPPTYRQAPHFYIFPQLSNAFFAFKSEINGNQYWSDIKVLGNFPSAIYAPPQVFSVYNLERNGNGLPYPSCVIEDSNLRNNSTSEETQSTSRINSEEIQLTKNRDSEQLAENSVSEQSTDNSDPEECKHFLASVEDIFPDRQHDTDWYEIHSPLLKLQALSPESSDPTIYGSVPLNEDSVLESLKYREMLYKEELHTTANHASAEIAETERDLHFPKRESNYYGEEQDLQEYLAVTLDNGRNLMWGDKEGQSGDTFLDNNRGTFSFYSEEENNFDVNNHMLNVTDELFHPNGKHTPFHQSVTTEVGCLTEIGY</sequence>
<dbReference type="EMBL" id="BPLR01004549">
    <property type="protein sequence ID" value="GIX95673.1"/>
    <property type="molecule type" value="Genomic_DNA"/>
</dbReference>
<feature type="compositionally biased region" description="Polar residues" evidence="1">
    <location>
        <begin position="151"/>
        <end position="160"/>
    </location>
</feature>
<dbReference type="Proteomes" id="UP001054945">
    <property type="component" value="Unassembled WGS sequence"/>
</dbReference>
<evidence type="ECO:0000313" key="3">
    <source>
        <dbReference type="Proteomes" id="UP001054945"/>
    </source>
</evidence>
<evidence type="ECO:0000256" key="1">
    <source>
        <dbReference type="SAM" id="MobiDB-lite"/>
    </source>
</evidence>
<feature type="region of interest" description="Disordered" evidence="1">
    <location>
        <begin position="138"/>
        <end position="184"/>
    </location>
</feature>
<protein>
    <submittedName>
        <fullName evidence="2">Uncharacterized protein</fullName>
    </submittedName>
</protein>
<name>A0AAV4PHU4_CAEEX</name>
<organism evidence="2 3">
    <name type="scientific">Caerostris extrusa</name>
    <name type="common">Bark spider</name>
    <name type="synonym">Caerostris bankana</name>
    <dbReference type="NCBI Taxonomy" id="172846"/>
    <lineage>
        <taxon>Eukaryota</taxon>
        <taxon>Metazoa</taxon>
        <taxon>Ecdysozoa</taxon>
        <taxon>Arthropoda</taxon>
        <taxon>Chelicerata</taxon>
        <taxon>Arachnida</taxon>
        <taxon>Araneae</taxon>
        <taxon>Araneomorphae</taxon>
        <taxon>Entelegynae</taxon>
        <taxon>Araneoidea</taxon>
        <taxon>Araneidae</taxon>
        <taxon>Caerostris</taxon>
    </lineage>
</organism>
<proteinExistence type="predicted"/>
<keyword evidence="3" id="KW-1185">Reference proteome</keyword>
<comment type="caution">
    <text evidence="2">The sequence shown here is derived from an EMBL/GenBank/DDBJ whole genome shotgun (WGS) entry which is preliminary data.</text>
</comment>
<feature type="region of interest" description="Disordered" evidence="1">
    <location>
        <begin position="1"/>
        <end position="21"/>
    </location>
</feature>
<feature type="compositionally biased region" description="Low complexity" evidence="1">
    <location>
        <begin position="141"/>
        <end position="150"/>
    </location>
</feature>
<accession>A0AAV4PHU4</accession>
<dbReference type="AlphaFoldDB" id="A0AAV4PHU4"/>
<gene>
    <name evidence="2" type="ORF">CEXT_659551</name>
</gene>
<feature type="compositionally biased region" description="Polar residues" evidence="1">
    <location>
        <begin position="168"/>
        <end position="180"/>
    </location>
</feature>
<reference evidence="2 3" key="1">
    <citation type="submission" date="2021-06" db="EMBL/GenBank/DDBJ databases">
        <title>Caerostris extrusa draft genome.</title>
        <authorList>
            <person name="Kono N."/>
            <person name="Arakawa K."/>
        </authorList>
    </citation>
    <scope>NUCLEOTIDE SEQUENCE [LARGE SCALE GENOMIC DNA]</scope>
</reference>